<evidence type="ECO:0000256" key="4">
    <source>
        <dbReference type="ARBA" id="ARBA00022729"/>
    </source>
</evidence>
<evidence type="ECO:0000256" key="1">
    <source>
        <dbReference type="ARBA" id="ARBA00004613"/>
    </source>
</evidence>
<keyword evidence="3 6" id="KW-0964">Secreted</keyword>
<evidence type="ECO:0000313" key="8">
    <source>
        <dbReference type="Proteomes" id="UP000663760"/>
    </source>
</evidence>
<dbReference type="OrthoDB" id="1937916at2759"/>
<comment type="similarity">
    <text evidence="2 6">Belongs to the plant cysteine rich small secretory peptide family. Epidermal patterning factor subfamily.</text>
</comment>
<dbReference type="GO" id="GO:0010052">
    <property type="term" value="P:guard cell differentiation"/>
    <property type="evidence" value="ECO:0007669"/>
    <property type="project" value="UniProtKB-UniRule"/>
</dbReference>
<reference evidence="7" key="1">
    <citation type="submission" date="2020-02" db="EMBL/GenBank/DDBJ databases">
        <authorList>
            <person name="Scholz U."/>
            <person name="Mascher M."/>
            <person name="Fiebig A."/>
        </authorList>
    </citation>
    <scope>NUCLEOTIDE SEQUENCE</scope>
</reference>
<dbReference type="EMBL" id="LR746266">
    <property type="protein sequence ID" value="CAA7392926.1"/>
    <property type="molecule type" value="Genomic_DNA"/>
</dbReference>
<comment type="subcellular location">
    <subcellularLocation>
        <location evidence="1 6">Secreted</location>
    </subcellularLocation>
</comment>
<name>A0A7I8K612_SPIIN</name>
<dbReference type="PANTHER" id="PTHR33109">
    <property type="entry name" value="EPIDERMAL PATTERNING FACTOR-LIKE PROTEIN 4"/>
    <property type="match status" value="1"/>
</dbReference>
<keyword evidence="6" id="KW-0217">Developmental protein</keyword>
<proteinExistence type="inferred from homology"/>
<keyword evidence="8" id="KW-1185">Reference proteome</keyword>
<keyword evidence="5" id="KW-1015">Disulfide bond</keyword>
<evidence type="ECO:0000256" key="3">
    <source>
        <dbReference type="ARBA" id="ARBA00022525"/>
    </source>
</evidence>
<gene>
    <name evidence="7" type="ORF">SI8410_03003757</name>
</gene>
<sequence>MVFSETDRDLRQSSLDNCRRRERGPLHREIPRSLLLLLLSLSLSLLSTATAGNSCGRERKPTAAAAEEELWRRSTITAAAAARGRSLLGPGSYPPRCSSKCGDCTPCRPVHVAVPPGTPVLTEYYPEAWRCKCGGRLYMP</sequence>
<comment type="function">
    <text evidence="6">Controls stomatal patterning.</text>
</comment>
<dbReference type="InterPro" id="IPR039455">
    <property type="entry name" value="EPFL"/>
</dbReference>
<keyword evidence="4" id="KW-0732">Signal</keyword>
<protein>
    <recommendedName>
        <fullName evidence="6">Epidermal patterning factor-like protein</fullName>
    </recommendedName>
</protein>
<dbReference type="AlphaFoldDB" id="A0A7I8K612"/>
<evidence type="ECO:0000256" key="5">
    <source>
        <dbReference type="ARBA" id="ARBA00023157"/>
    </source>
</evidence>
<dbReference type="Pfam" id="PF17181">
    <property type="entry name" value="EPF"/>
    <property type="match status" value="1"/>
</dbReference>
<evidence type="ECO:0000256" key="6">
    <source>
        <dbReference type="RuleBase" id="RU367102"/>
    </source>
</evidence>
<evidence type="ECO:0000256" key="2">
    <source>
        <dbReference type="ARBA" id="ARBA00008127"/>
    </source>
</evidence>
<evidence type="ECO:0000313" key="7">
    <source>
        <dbReference type="EMBL" id="CAA7392926.1"/>
    </source>
</evidence>
<organism evidence="7 8">
    <name type="scientific">Spirodela intermedia</name>
    <name type="common">Intermediate duckweed</name>
    <dbReference type="NCBI Taxonomy" id="51605"/>
    <lineage>
        <taxon>Eukaryota</taxon>
        <taxon>Viridiplantae</taxon>
        <taxon>Streptophyta</taxon>
        <taxon>Embryophyta</taxon>
        <taxon>Tracheophyta</taxon>
        <taxon>Spermatophyta</taxon>
        <taxon>Magnoliopsida</taxon>
        <taxon>Liliopsida</taxon>
        <taxon>Araceae</taxon>
        <taxon>Lemnoideae</taxon>
        <taxon>Spirodela</taxon>
    </lineage>
</organism>
<dbReference type="PANTHER" id="PTHR33109:SF4">
    <property type="entry name" value="EPIDERMAL PATTERNING FACTOR-LIKE PROTEIN 6"/>
    <property type="match status" value="1"/>
</dbReference>
<dbReference type="Proteomes" id="UP000663760">
    <property type="component" value="Chromosome 3"/>
</dbReference>
<accession>A0A7I8K612</accession>
<dbReference type="GO" id="GO:0005576">
    <property type="term" value="C:extracellular region"/>
    <property type="evidence" value="ECO:0007669"/>
    <property type="project" value="UniProtKB-SubCell"/>
</dbReference>